<dbReference type="Proteomes" id="UP000012960">
    <property type="component" value="Unplaced"/>
</dbReference>
<evidence type="ECO:0000256" key="1">
    <source>
        <dbReference type="SAM" id="MobiDB-lite"/>
    </source>
</evidence>
<dbReference type="Gramene" id="Ma09_t04150.1">
    <property type="protein sequence ID" value="Ma09_p04150.1"/>
    <property type="gene ID" value="Ma09_g04150"/>
</dbReference>
<dbReference type="InParanoid" id="A0A804KFT6"/>
<reference evidence="3" key="1">
    <citation type="submission" date="2021-03" db="EMBL/GenBank/DDBJ databases">
        <authorList>
            <consortium name="Genoscope - CEA"/>
            <person name="William W."/>
        </authorList>
    </citation>
    <scope>NUCLEOTIDE SEQUENCE</scope>
    <source>
        <strain evidence="3">Doubled-haploid Pahang</strain>
    </source>
</reference>
<organism evidence="4 5">
    <name type="scientific">Musa acuminata subsp. malaccensis</name>
    <name type="common">Wild banana</name>
    <name type="synonym">Musa malaccensis</name>
    <dbReference type="NCBI Taxonomy" id="214687"/>
    <lineage>
        <taxon>Eukaryota</taxon>
        <taxon>Viridiplantae</taxon>
        <taxon>Streptophyta</taxon>
        <taxon>Embryophyta</taxon>
        <taxon>Tracheophyta</taxon>
        <taxon>Spermatophyta</taxon>
        <taxon>Magnoliopsida</taxon>
        <taxon>Liliopsida</taxon>
        <taxon>Zingiberales</taxon>
        <taxon>Musaceae</taxon>
        <taxon>Musa</taxon>
    </lineage>
</organism>
<name>A0A804KFT6_MUSAM</name>
<evidence type="ECO:0000313" key="3">
    <source>
        <dbReference type="EMBL" id="CAG1834153.1"/>
    </source>
</evidence>
<dbReference type="PANTHER" id="PTHR46119:SF15">
    <property type="entry name" value="PROTEIN SODIUM POTASSIUM ROOT DEFECTIVE 2"/>
    <property type="match status" value="1"/>
</dbReference>
<keyword evidence="5" id="KW-1185">Reference proteome</keyword>
<dbReference type="InterPro" id="IPR036163">
    <property type="entry name" value="HMA_dom_sf"/>
</dbReference>
<dbReference type="OrthoDB" id="689350at2759"/>
<dbReference type="InterPro" id="IPR006121">
    <property type="entry name" value="HMA_dom"/>
</dbReference>
<dbReference type="Pfam" id="PF00403">
    <property type="entry name" value="HMA"/>
    <property type="match status" value="1"/>
</dbReference>
<gene>
    <name evidence="3" type="ORF">GSMUA_222580.1</name>
</gene>
<dbReference type="PANTHER" id="PTHR46119">
    <property type="entry name" value="OS08G0405700 PROTEIN"/>
    <property type="match status" value="1"/>
</dbReference>
<dbReference type="CDD" id="cd00371">
    <property type="entry name" value="HMA"/>
    <property type="match status" value="1"/>
</dbReference>
<evidence type="ECO:0000313" key="4">
    <source>
        <dbReference type="EnsemblPlants" id="Ma09_p04150.1"/>
    </source>
</evidence>
<accession>A0A804KFT6</accession>
<evidence type="ECO:0000259" key="2">
    <source>
        <dbReference type="PROSITE" id="PS50846"/>
    </source>
</evidence>
<dbReference type="AlphaFoldDB" id="A0A804KFT6"/>
<feature type="region of interest" description="Disordered" evidence="1">
    <location>
        <begin position="82"/>
        <end position="107"/>
    </location>
</feature>
<feature type="compositionally biased region" description="Polar residues" evidence="1">
    <location>
        <begin position="41"/>
        <end position="51"/>
    </location>
</feature>
<reference evidence="4" key="2">
    <citation type="submission" date="2021-05" db="UniProtKB">
        <authorList>
            <consortium name="EnsemblPlants"/>
        </authorList>
    </citation>
    <scope>IDENTIFICATION</scope>
    <source>
        <strain evidence="4">subsp. malaccensis</strain>
    </source>
</reference>
<dbReference type="InterPro" id="IPR044526">
    <property type="entry name" value="NAKR1-3"/>
</dbReference>
<feature type="domain" description="HMA" evidence="2">
    <location>
        <begin position="108"/>
        <end position="174"/>
    </location>
</feature>
<evidence type="ECO:0000313" key="5">
    <source>
        <dbReference type="Proteomes" id="UP000012960"/>
    </source>
</evidence>
<dbReference type="SUPFAM" id="SSF55008">
    <property type="entry name" value="HMA, heavy metal-associated domain"/>
    <property type="match status" value="1"/>
</dbReference>
<dbReference type="PROSITE" id="PS50846">
    <property type="entry name" value="HMA_2"/>
    <property type="match status" value="1"/>
</dbReference>
<dbReference type="EnsemblPlants" id="Ma09_t04150.1">
    <property type="protein sequence ID" value="Ma09_p04150.1"/>
    <property type="gene ID" value="Ma09_g04150"/>
</dbReference>
<feature type="region of interest" description="Disordered" evidence="1">
    <location>
        <begin position="37"/>
        <end position="67"/>
    </location>
</feature>
<protein>
    <submittedName>
        <fullName evidence="3">(wild Malaysian banana) hypothetical protein</fullName>
    </submittedName>
</protein>
<dbReference type="EMBL" id="HG996474">
    <property type="protein sequence ID" value="CAG1834153.1"/>
    <property type="molecule type" value="Genomic_DNA"/>
</dbReference>
<proteinExistence type="predicted"/>
<dbReference type="Gene3D" id="3.30.70.100">
    <property type="match status" value="1"/>
</dbReference>
<dbReference type="GO" id="GO:0046872">
    <property type="term" value="F:metal ion binding"/>
    <property type="evidence" value="ECO:0007669"/>
    <property type="project" value="InterPro"/>
</dbReference>
<sequence length="188" mass="19813">MVALLFKGIKGVSLSCASSSSVAIRESIDRAKSIALPITGRGSTRPKSQCAASKPMPTDGSVSPSSSSRCLLSSTALLSDDPSFLSSRGDEEESFSKPPISSARPHDQQVVVLRVSLHCKGCEGKVRKHISKMEGVTSFSVDLATKKVTVMGDVTPSGVLDSISKVKNARFWSSPPRSSASSQLKEPC</sequence>